<dbReference type="Proteomes" id="UP000671908">
    <property type="component" value="Chromosome"/>
</dbReference>
<dbReference type="AlphaFoldDB" id="A0A975F114"/>
<dbReference type="EMBL" id="CP054142">
    <property type="protein sequence ID" value="QTQ13114.1"/>
    <property type="molecule type" value="Genomic_DNA"/>
</dbReference>
<feature type="coiled-coil region" evidence="1">
    <location>
        <begin position="20"/>
        <end position="54"/>
    </location>
</feature>
<gene>
    <name evidence="2" type="ORF">HRI96_10915</name>
    <name evidence="3" type="ORF">HRQ91_00850</name>
</gene>
<dbReference type="EMBL" id="CP054257">
    <property type="protein sequence ID" value="QTQ12665.1"/>
    <property type="molecule type" value="Genomic_DNA"/>
</dbReference>
<accession>A0A975F114</accession>
<proteinExistence type="predicted"/>
<organism evidence="2 5">
    <name type="scientific">Treponema parvum</name>
    <dbReference type="NCBI Taxonomy" id="138851"/>
    <lineage>
        <taxon>Bacteria</taxon>
        <taxon>Pseudomonadati</taxon>
        <taxon>Spirochaetota</taxon>
        <taxon>Spirochaetia</taxon>
        <taxon>Spirochaetales</taxon>
        <taxon>Treponemataceae</taxon>
        <taxon>Treponema</taxon>
    </lineage>
</organism>
<reference evidence="2" key="1">
    <citation type="submission" date="2020-05" db="EMBL/GenBank/DDBJ databases">
        <authorList>
            <person name="Zeng H."/>
            <person name="Chan Y.K."/>
            <person name="Watt R.M."/>
        </authorList>
    </citation>
    <scope>NUCLEOTIDE SEQUENCE</scope>
    <source>
        <strain evidence="3">ATCC 700770</strain>
        <strain evidence="2">ATCC 700773</strain>
    </source>
</reference>
<dbReference type="RefSeq" id="WP_210117378.1">
    <property type="nucleotide sequence ID" value="NZ_CP054142.1"/>
</dbReference>
<evidence type="ECO:0000256" key="1">
    <source>
        <dbReference type="SAM" id="Coils"/>
    </source>
</evidence>
<dbReference type="Pfam" id="PF04102">
    <property type="entry name" value="SlyX"/>
    <property type="match status" value="1"/>
</dbReference>
<reference evidence="2 4" key="2">
    <citation type="journal article" date="2021" name="Microbiol. Resour. Announc.">
        <title>Complete Genome Sequences of Three Human Oral Treponema parvum Isolates.</title>
        <authorList>
            <person name="Zeng H."/>
            <person name="Watt R.M."/>
        </authorList>
    </citation>
    <scope>NUCLEOTIDE SEQUENCE</scope>
    <source>
        <strain evidence="3 4">ATCC 700770</strain>
        <strain evidence="2">ATCC 700773</strain>
    </source>
</reference>
<protein>
    <submittedName>
        <fullName evidence="2">SlyX family protein</fullName>
    </submittedName>
</protein>
<evidence type="ECO:0000313" key="5">
    <source>
        <dbReference type="Proteomes" id="UP000671995"/>
    </source>
</evidence>
<evidence type="ECO:0000313" key="2">
    <source>
        <dbReference type="EMBL" id="QTQ12665.1"/>
    </source>
</evidence>
<dbReference type="InterPro" id="IPR007236">
    <property type="entry name" value="SlyX"/>
</dbReference>
<dbReference type="KEGG" id="tpav:HRQ91_00850"/>
<name>A0A975F114_9SPIR</name>
<dbReference type="Proteomes" id="UP000671995">
    <property type="component" value="Chromosome"/>
</dbReference>
<keyword evidence="4" id="KW-1185">Reference proteome</keyword>
<evidence type="ECO:0000313" key="4">
    <source>
        <dbReference type="Proteomes" id="UP000671908"/>
    </source>
</evidence>
<keyword evidence="1" id="KW-0175">Coiled coil</keyword>
<evidence type="ECO:0000313" key="3">
    <source>
        <dbReference type="EMBL" id="QTQ13114.1"/>
    </source>
</evidence>
<sequence>MDEERYTAVEIKLSYLEDLAESLQKEILRQSRAMEALKNENKLILEKLRSISDRMEEIPDKRPPHY</sequence>